<evidence type="ECO:0000256" key="2">
    <source>
        <dbReference type="ARBA" id="ARBA00023125"/>
    </source>
</evidence>
<dbReference type="InterPro" id="IPR010982">
    <property type="entry name" value="Lambda_DNA-bd_dom_sf"/>
</dbReference>
<dbReference type="Pfam" id="PF01381">
    <property type="entry name" value="HTH_3"/>
    <property type="match status" value="1"/>
</dbReference>
<reference evidence="5" key="1">
    <citation type="submission" date="2020-10" db="EMBL/GenBank/DDBJ databases">
        <title>Bacterium isolated from coastal waters sediment.</title>
        <authorList>
            <person name="Chen R.-J."/>
            <person name="Lu D.-C."/>
            <person name="Zhu K.-L."/>
            <person name="Du Z.-J."/>
        </authorList>
    </citation>
    <scope>NUCLEOTIDE SEQUENCE</scope>
    <source>
        <strain evidence="5">N1Y112</strain>
    </source>
</reference>
<evidence type="ECO:0000256" key="3">
    <source>
        <dbReference type="ARBA" id="ARBA00023163"/>
    </source>
</evidence>
<comment type="caution">
    <text evidence="5">The sequence shown here is derived from an EMBL/GenBank/DDBJ whole genome shotgun (WGS) entry which is preliminary data.</text>
</comment>
<name>A0A8J7FDF9_9GAMM</name>
<organism evidence="5 6">
    <name type="scientific">Pontibacterium sinense</name>
    <dbReference type="NCBI Taxonomy" id="2781979"/>
    <lineage>
        <taxon>Bacteria</taxon>
        <taxon>Pseudomonadati</taxon>
        <taxon>Pseudomonadota</taxon>
        <taxon>Gammaproteobacteria</taxon>
        <taxon>Oceanospirillales</taxon>
        <taxon>Oceanospirillaceae</taxon>
        <taxon>Pontibacterium</taxon>
    </lineage>
</organism>
<keyword evidence="1" id="KW-0805">Transcription regulation</keyword>
<dbReference type="EMBL" id="JADEYS010000009">
    <property type="protein sequence ID" value="MBE9397656.1"/>
    <property type="molecule type" value="Genomic_DNA"/>
</dbReference>
<dbReference type="AlphaFoldDB" id="A0A8J7FDF9"/>
<dbReference type="PANTHER" id="PTHR36511:SF3">
    <property type="entry name" value="ANTITOXIN HIGA-2"/>
    <property type="match status" value="1"/>
</dbReference>
<keyword evidence="6" id="KW-1185">Reference proteome</keyword>
<dbReference type="GO" id="GO:0003677">
    <property type="term" value="F:DNA binding"/>
    <property type="evidence" value="ECO:0007669"/>
    <property type="project" value="UniProtKB-KW"/>
</dbReference>
<evidence type="ECO:0000313" key="5">
    <source>
        <dbReference type="EMBL" id="MBE9397656.1"/>
    </source>
</evidence>
<dbReference type="PANTHER" id="PTHR36511">
    <property type="entry name" value="MERR FAMILY BACTERIAL REGULATORY PROTEIN"/>
    <property type="match status" value="1"/>
</dbReference>
<feature type="domain" description="HTH cro/C1-type" evidence="4">
    <location>
        <begin position="45"/>
        <end position="88"/>
    </location>
</feature>
<dbReference type="CDD" id="cd00093">
    <property type="entry name" value="HTH_XRE"/>
    <property type="match status" value="1"/>
</dbReference>
<gene>
    <name evidence="5" type="ORF">IOQ59_10325</name>
</gene>
<dbReference type="Gene3D" id="1.10.260.40">
    <property type="entry name" value="lambda repressor-like DNA-binding domains"/>
    <property type="match status" value="1"/>
</dbReference>
<dbReference type="InterPro" id="IPR052359">
    <property type="entry name" value="HTH-type_reg/antitoxin"/>
</dbReference>
<dbReference type="SMART" id="SM00530">
    <property type="entry name" value="HTH_XRE"/>
    <property type="match status" value="1"/>
</dbReference>
<evidence type="ECO:0000313" key="6">
    <source>
        <dbReference type="Proteomes" id="UP000640333"/>
    </source>
</evidence>
<dbReference type="Proteomes" id="UP000640333">
    <property type="component" value="Unassembled WGS sequence"/>
</dbReference>
<evidence type="ECO:0000256" key="1">
    <source>
        <dbReference type="ARBA" id="ARBA00023015"/>
    </source>
</evidence>
<sequence length="100" mass="11003">MSNLLKSLQNDMTALKNADLVNETTMRELNAACLTEVTPLSAAEIKRIRAESHVSQSVFAKYLNMSTESVQKWERGEKQPSGAALKLLILVKEKGLDAIA</sequence>
<dbReference type="InterPro" id="IPR001387">
    <property type="entry name" value="Cro/C1-type_HTH"/>
</dbReference>
<proteinExistence type="predicted"/>
<protein>
    <submittedName>
        <fullName evidence="5">Helix-turn-helix domain-containing protein</fullName>
    </submittedName>
</protein>
<dbReference type="SUPFAM" id="SSF47413">
    <property type="entry name" value="lambda repressor-like DNA-binding domains"/>
    <property type="match status" value="1"/>
</dbReference>
<dbReference type="RefSeq" id="WP_193953211.1">
    <property type="nucleotide sequence ID" value="NZ_JADEYS010000009.1"/>
</dbReference>
<accession>A0A8J7FDF9</accession>
<keyword evidence="3" id="KW-0804">Transcription</keyword>
<keyword evidence="2" id="KW-0238">DNA-binding</keyword>
<evidence type="ECO:0000259" key="4">
    <source>
        <dbReference type="PROSITE" id="PS50943"/>
    </source>
</evidence>
<dbReference type="PROSITE" id="PS50943">
    <property type="entry name" value="HTH_CROC1"/>
    <property type="match status" value="1"/>
</dbReference>